<keyword evidence="1" id="KW-1133">Transmembrane helix</keyword>
<evidence type="ECO:0000313" key="3">
    <source>
        <dbReference type="Proteomes" id="UP000178885"/>
    </source>
</evidence>
<dbReference type="EMBL" id="MFSU01000045">
    <property type="protein sequence ID" value="OGI47827.1"/>
    <property type="molecule type" value="Genomic_DNA"/>
</dbReference>
<feature type="transmembrane region" description="Helical" evidence="1">
    <location>
        <begin position="46"/>
        <end position="65"/>
    </location>
</feature>
<keyword evidence="1" id="KW-0812">Transmembrane</keyword>
<evidence type="ECO:0000313" key="2">
    <source>
        <dbReference type="EMBL" id="OGI47827.1"/>
    </source>
</evidence>
<evidence type="ECO:0000256" key="1">
    <source>
        <dbReference type="SAM" id="Phobius"/>
    </source>
</evidence>
<protein>
    <submittedName>
        <fullName evidence="2">Uncharacterized protein</fullName>
    </submittedName>
</protein>
<reference evidence="2 3" key="1">
    <citation type="journal article" date="2016" name="Nat. Commun.">
        <title>Thousands of microbial genomes shed light on interconnected biogeochemical processes in an aquifer system.</title>
        <authorList>
            <person name="Anantharaman K."/>
            <person name="Brown C.T."/>
            <person name="Hug L.A."/>
            <person name="Sharon I."/>
            <person name="Castelle C.J."/>
            <person name="Probst A.J."/>
            <person name="Thomas B.C."/>
            <person name="Singh A."/>
            <person name="Wilkins M.J."/>
            <person name="Karaoz U."/>
            <person name="Brodie E.L."/>
            <person name="Williams K.H."/>
            <person name="Hubbard S.S."/>
            <person name="Banfield J.F."/>
        </authorList>
    </citation>
    <scope>NUCLEOTIDE SEQUENCE [LARGE SCALE GENOMIC DNA]</scope>
</reference>
<dbReference type="AlphaFoldDB" id="A0A1F6TRP8"/>
<proteinExistence type="predicted"/>
<dbReference type="Proteomes" id="UP000178885">
    <property type="component" value="Unassembled WGS sequence"/>
</dbReference>
<gene>
    <name evidence="2" type="ORF">A2151_01330</name>
</gene>
<accession>A0A1F6TRP8</accession>
<sequence>MGVGILLAVFGPLLLIVPMALVYWLLARSNVAARFGWRQGMARVAYTAIAALSVLCVVGATYLPGKLKFNSLCENLAEPRVIERARADGFFLDDSTADSFGMRYLHDEGFAWFEARDISKRDGYARYRKEGGKIVRESVSELKALYTVQSTFDEREQGILVSRTAVTERASGKLLAEAHSVTYHGGPLGLLLGVHGLNTCPWPVTQQGSRQFDTYYHLARDTLLGTK</sequence>
<name>A0A1F6TRP8_9PROT</name>
<feature type="transmembrane region" description="Helical" evidence="1">
    <location>
        <begin position="6"/>
        <end position="26"/>
    </location>
</feature>
<comment type="caution">
    <text evidence="2">The sequence shown here is derived from an EMBL/GenBank/DDBJ whole genome shotgun (WGS) entry which is preliminary data.</text>
</comment>
<keyword evidence="1" id="KW-0472">Membrane</keyword>
<organism evidence="2 3">
    <name type="scientific">Candidatus Muproteobacteria bacterium RBG_16_65_34</name>
    <dbReference type="NCBI Taxonomy" id="1817760"/>
    <lineage>
        <taxon>Bacteria</taxon>
        <taxon>Pseudomonadati</taxon>
        <taxon>Pseudomonadota</taxon>
        <taxon>Candidatus Muproteobacteria</taxon>
    </lineage>
</organism>